<name>A0A1P8UDS1_9GAMM</name>
<dbReference type="Gene3D" id="3.60.15.10">
    <property type="entry name" value="Ribonuclease Z/Hydroxyacylglutathione hydrolase-like"/>
    <property type="match status" value="1"/>
</dbReference>
<dbReference type="STRING" id="1765967.BW247_01950"/>
<proteinExistence type="predicted"/>
<evidence type="ECO:0000313" key="2">
    <source>
        <dbReference type="Proteomes" id="UP000243807"/>
    </source>
</evidence>
<evidence type="ECO:0008006" key="3">
    <source>
        <dbReference type="Google" id="ProtNLM"/>
    </source>
</evidence>
<keyword evidence="2" id="KW-1185">Reference proteome</keyword>
<dbReference type="KEGG" id="afy:BW247_01950"/>
<reference evidence="1 2" key="1">
    <citation type="submission" date="2017-01" db="EMBL/GenBank/DDBJ databases">
        <title>Draft sequence of Acidihalobacter ferrooxidans strain DSM 14175 (strain V8).</title>
        <authorList>
            <person name="Khaleque H.N."/>
            <person name="Ramsay J.P."/>
            <person name="Murphy R.J.T."/>
            <person name="Kaksonen A.H."/>
            <person name="Boxall N.J."/>
            <person name="Watkin E.L.J."/>
        </authorList>
    </citation>
    <scope>NUCLEOTIDE SEQUENCE [LARGE SCALE GENOMIC DNA]</scope>
    <source>
        <strain evidence="1 2">V8</strain>
    </source>
</reference>
<organism evidence="1 2">
    <name type="scientific">Acidihalobacter ferrooxydans</name>
    <dbReference type="NCBI Taxonomy" id="1765967"/>
    <lineage>
        <taxon>Bacteria</taxon>
        <taxon>Pseudomonadati</taxon>
        <taxon>Pseudomonadota</taxon>
        <taxon>Gammaproteobacteria</taxon>
        <taxon>Chromatiales</taxon>
        <taxon>Ectothiorhodospiraceae</taxon>
        <taxon>Acidihalobacter</taxon>
    </lineage>
</organism>
<dbReference type="AlphaFoldDB" id="A0A1P8UDS1"/>
<protein>
    <recommendedName>
        <fullName evidence="3">Metallo-beta-lactamase domain-containing protein</fullName>
    </recommendedName>
</protein>
<dbReference type="SUPFAM" id="SSF56281">
    <property type="entry name" value="Metallo-hydrolase/oxidoreductase"/>
    <property type="match status" value="1"/>
</dbReference>
<gene>
    <name evidence="1" type="ORF">BW247_01950</name>
</gene>
<evidence type="ECO:0000313" key="1">
    <source>
        <dbReference type="EMBL" id="APZ42011.1"/>
    </source>
</evidence>
<dbReference type="RefSeq" id="WP_076835358.1">
    <property type="nucleotide sequence ID" value="NZ_CP019434.1"/>
</dbReference>
<dbReference type="Proteomes" id="UP000243807">
    <property type="component" value="Chromosome"/>
</dbReference>
<dbReference type="OrthoDB" id="5293547at2"/>
<dbReference type="EMBL" id="CP019434">
    <property type="protein sequence ID" value="APZ42011.1"/>
    <property type="molecule type" value="Genomic_DNA"/>
</dbReference>
<accession>A0A1P8UDS1</accession>
<dbReference type="InterPro" id="IPR036866">
    <property type="entry name" value="RibonucZ/Hydroxyglut_hydro"/>
</dbReference>
<sequence>MLQELVSLRDRTLYYLSTVPAPAVYYIADKKAEGVLVNTPPFDAALLDALQAVAPLRYIFLPSARGARDLDRWRTASGAESISSEPEAAAIAGTIDITLDSKRNKLTRTIDFLPMSGVTAGTCAMRLKNKPGAVFFGPALEPGPDGWPTLIPHADDYCAESRLFGSLGVQDLVFDYAFTDTFVPGRTQYGPGAEPAVKAALERVLDD</sequence>